<dbReference type="InterPro" id="IPR036280">
    <property type="entry name" value="Multihaem_cyt_sf"/>
</dbReference>
<gene>
    <name evidence="2" type="ORF">AMPC_23390</name>
</gene>
<accession>A0ABM7XBJ1</accession>
<evidence type="ECO:0000256" key="1">
    <source>
        <dbReference type="SAM" id="SignalP"/>
    </source>
</evidence>
<dbReference type="Gene3D" id="1.10.1130.10">
    <property type="entry name" value="Flavocytochrome C3, Chain A"/>
    <property type="match status" value="1"/>
</dbReference>
<keyword evidence="1" id="KW-0732">Signal</keyword>
<dbReference type="SUPFAM" id="SSF48695">
    <property type="entry name" value="Multiheme cytochromes"/>
    <property type="match status" value="2"/>
</dbReference>
<keyword evidence="3" id="KW-1185">Reference proteome</keyword>
<protein>
    <submittedName>
        <fullName evidence="2">Uncharacterized protein</fullName>
    </submittedName>
</protein>
<dbReference type="RefSeq" id="WP_248340989.1">
    <property type="nucleotide sequence ID" value="NZ_AP025592.1"/>
</dbReference>
<dbReference type="Proteomes" id="UP001162734">
    <property type="component" value="Chromosome"/>
</dbReference>
<organism evidence="2 3">
    <name type="scientific">Anaeromyxobacter paludicola</name>
    <dbReference type="NCBI Taxonomy" id="2918171"/>
    <lineage>
        <taxon>Bacteria</taxon>
        <taxon>Pseudomonadati</taxon>
        <taxon>Myxococcota</taxon>
        <taxon>Myxococcia</taxon>
        <taxon>Myxococcales</taxon>
        <taxon>Cystobacterineae</taxon>
        <taxon>Anaeromyxobacteraceae</taxon>
        <taxon>Anaeromyxobacter</taxon>
    </lineage>
</organism>
<dbReference type="EMBL" id="AP025592">
    <property type="protein sequence ID" value="BDG09226.1"/>
    <property type="molecule type" value="Genomic_DNA"/>
</dbReference>
<name>A0ABM7XBJ1_9BACT</name>
<sequence length="932" mass="95786">MRRISLALALMSAIAVTGCGGSKSSSSAGTAKGVGGAYFYVNIFTAPTAGTITSADGKINCGGGQTACGTNGQTRYSWYTDSTNTTATTVVLTATPLAGKAFVGWGGDCTGNGTCTLTAGSDKSVVAIFAVAGQQGHTNFLDPATHSAAYAAFAAGDKTAPQCVNCHGAALTGMGIAPSCFTCHDVKSATANPFGNHGDTTAAAWGIHAPSGWSQACQRCHTSQGFQDYMGALAAPTESSPSADYLGTTFLSTNTLVAGTGVANSYATGSLQCQTCHNSVTDPLSAGVTKLTFPSGVQVTTDKVTALCGQCHEARESTVSMNTLVGTTAADAQINAAGTSFKNPHYRGAAATIYGSVAQGWAQYAGKIYTGQNLHGGVASCNTCHDVHTGEVAGVVSANTCGKCHFKADGTPVANFAELEANRQYGFEGDIDGNGKVEGLDVEINGLKATLLAAIQAYAVNVAAQPGICFDDATYPYFLKHTGASGACSSAELTAAAAYKAFTPRLMRAAYNLKFASTEFGAWAHNPRYAIEILYDAITDLNAALGVNAVPFNGVRSFQGHFGGSEVKAAGSDAFTDWNSTGTIPAACSQCHGAQAGLTNFIANQNTALTTPSITGFQCTTCHVAVNASAANFKGMRTDVTTLYFPPAKTDPTQQTTLAATVFPNAKDRVCASCHTGRENKTTIDLAIGTKTPGTFSVSFKNPHYLGAAGVMFGSTTHMLYEYPGQTYATTPVFYGTTGAAPGPYGSPHGGGCTGCHNPQGTQHGFGIDLATTVPGGTYYGVPNTLACDGCHTNGSHGDHRLEPVKANVAALAAELLVKINAYQVAGGQNAVCYAGGAYPYWYVGTVHPGGQCDATETTGYGSKWDAKTAKAVFNYQWSQKEPGAYAHNYDYVAQALIDSIMDLDAAAVLPCDAHDSLCISGVGGSTLITRP</sequence>
<feature type="signal peptide" evidence="1">
    <location>
        <begin position="1"/>
        <end position="17"/>
    </location>
</feature>
<reference evidence="3" key="1">
    <citation type="journal article" date="2022" name="Int. J. Syst. Evol. Microbiol.">
        <title>Anaeromyxobacter oryzae sp. nov., Anaeromyxobacter diazotrophicus sp. nov. and Anaeromyxobacter paludicola sp. nov., isolated from paddy soils.</title>
        <authorList>
            <person name="Itoh H."/>
            <person name="Xu Z."/>
            <person name="Mise K."/>
            <person name="Masuda Y."/>
            <person name="Ushijima N."/>
            <person name="Hayakawa C."/>
            <person name="Shiratori Y."/>
            <person name="Senoo K."/>
        </authorList>
    </citation>
    <scope>NUCLEOTIDE SEQUENCE [LARGE SCALE GENOMIC DNA]</scope>
    <source>
        <strain evidence="3">Red630</strain>
    </source>
</reference>
<feature type="chain" id="PRO_5046967714" evidence="1">
    <location>
        <begin position="18"/>
        <end position="932"/>
    </location>
</feature>
<dbReference type="PROSITE" id="PS51257">
    <property type="entry name" value="PROKAR_LIPOPROTEIN"/>
    <property type="match status" value="1"/>
</dbReference>
<evidence type="ECO:0000313" key="2">
    <source>
        <dbReference type="EMBL" id="BDG09226.1"/>
    </source>
</evidence>
<proteinExistence type="predicted"/>
<dbReference type="Gene3D" id="3.90.10.10">
    <property type="entry name" value="Cytochrome C3"/>
    <property type="match status" value="1"/>
</dbReference>
<evidence type="ECO:0000313" key="3">
    <source>
        <dbReference type="Proteomes" id="UP001162734"/>
    </source>
</evidence>